<evidence type="ECO:0000313" key="1">
    <source>
        <dbReference type="EMBL" id="MFD2318009.1"/>
    </source>
</evidence>
<dbReference type="InterPro" id="IPR009363">
    <property type="entry name" value="Phage_Mu_Gp16"/>
</dbReference>
<comment type="caution">
    <text evidence="1">The sequence shown here is derived from an EMBL/GenBank/DDBJ whole genome shotgun (WGS) entry which is preliminary data.</text>
</comment>
<dbReference type="RefSeq" id="WP_380104736.1">
    <property type="nucleotide sequence ID" value="NZ_JBHSIH010000001.1"/>
</dbReference>
<dbReference type="EMBL" id="JBHUIG010000003">
    <property type="protein sequence ID" value="MFD2318009.1"/>
    <property type="molecule type" value="Genomic_DNA"/>
</dbReference>
<name>A0ABW5ELU1_9BURK</name>
<reference evidence="2" key="1">
    <citation type="journal article" date="2019" name="Int. J. Syst. Evol. Microbiol.">
        <title>The Global Catalogue of Microorganisms (GCM) 10K type strain sequencing project: providing services to taxonomists for standard genome sequencing and annotation.</title>
        <authorList>
            <consortium name="The Broad Institute Genomics Platform"/>
            <consortium name="The Broad Institute Genome Sequencing Center for Infectious Disease"/>
            <person name="Wu L."/>
            <person name="Ma J."/>
        </authorList>
    </citation>
    <scope>NUCLEOTIDE SEQUENCE [LARGE SCALE GENOMIC DNA]</scope>
    <source>
        <strain evidence="2">CCUG 62793</strain>
    </source>
</reference>
<gene>
    <name evidence="1" type="ORF">ACFSPV_04790</name>
</gene>
<protein>
    <submittedName>
        <fullName evidence="1">Phage protein GemA/Gp16 family protein</fullName>
    </submittedName>
</protein>
<keyword evidence="2" id="KW-1185">Reference proteome</keyword>
<proteinExistence type="predicted"/>
<evidence type="ECO:0000313" key="2">
    <source>
        <dbReference type="Proteomes" id="UP001597287"/>
    </source>
</evidence>
<dbReference type="Pfam" id="PF06252">
    <property type="entry name" value="GemA"/>
    <property type="match status" value="1"/>
</dbReference>
<accession>A0ABW5ELU1</accession>
<organism evidence="1 2">
    <name type="scientific">Delftia deserti</name>
    <dbReference type="NCBI Taxonomy" id="1651218"/>
    <lineage>
        <taxon>Bacteria</taxon>
        <taxon>Pseudomonadati</taxon>
        <taxon>Pseudomonadota</taxon>
        <taxon>Betaproteobacteria</taxon>
        <taxon>Burkholderiales</taxon>
        <taxon>Comamonadaceae</taxon>
        <taxon>Delftia</taxon>
    </lineage>
</organism>
<dbReference type="Proteomes" id="UP001597287">
    <property type="component" value="Unassembled WGS sequence"/>
</dbReference>
<sequence>MTANHIAAIHTLKAKLQLTEEDYRALLCNLTGKTSSKAMSEAQQHQVRDHMQGLAVRMGVATATRRRPMSSQQFDQAKRQASPRERKVWALWMQLHRDGVVKDTRRKALDAWVERQVGVSSLRFCTAAQLDACIEALKSWQNRETTA</sequence>